<dbReference type="Pfam" id="PF12796">
    <property type="entry name" value="Ank_2"/>
    <property type="match status" value="1"/>
</dbReference>
<proteinExistence type="predicted"/>
<name>A0AA96V6H5_9EURY</name>
<dbReference type="RefSeq" id="WP_338097007.1">
    <property type="nucleotide sequence ID" value="NZ_CP131061.1"/>
</dbReference>
<evidence type="ECO:0008006" key="7">
    <source>
        <dbReference type="Google" id="ProtNLM"/>
    </source>
</evidence>
<evidence type="ECO:0000256" key="4">
    <source>
        <dbReference type="SAM" id="Coils"/>
    </source>
</evidence>
<feature type="repeat" description="ANK" evidence="3">
    <location>
        <begin position="36"/>
        <end position="68"/>
    </location>
</feature>
<gene>
    <name evidence="5" type="ORF">MsAm2_08130</name>
</gene>
<dbReference type="PANTHER" id="PTHR24123:SF33">
    <property type="entry name" value="PROTEIN HOS4"/>
    <property type="match status" value="1"/>
</dbReference>
<dbReference type="PANTHER" id="PTHR24123">
    <property type="entry name" value="ANKYRIN REPEAT-CONTAINING"/>
    <property type="match status" value="1"/>
</dbReference>
<evidence type="ECO:0000256" key="3">
    <source>
        <dbReference type="PROSITE-ProRule" id="PRU00023"/>
    </source>
</evidence>
<accession>A0AA96V6H5</accession>
<dbReference type="EMBL" id="CP131061">
    <property type="protein sequence ID" value="WNY27028.1"/>
    <property type="molecule type" value="Genomic_DNA"/>
</dbReference>
<reference evidence="5 6" key="1">
    <citation type="submission" date="2023-07" db="EMBL/GenBank/DDBJ databases">
        <title>Closed genome sequence of Methanosarcinaceae archaeon Am2.</title>
        <authorList>
            <person name="Poehlein A."/>
            <person name="Protasov E."/>
            <person name="Platt K."/>
            <person name="Reeh H."/>
            <person name="Daniel R."/>
            <person name="Brune A."/>
        </authorList>
    </citation>
    <scope>NUCLEOTIDE SEQUENCE [LARGE SCALE GENOMIC DNA]</scope>
    <source>
        <strain evidence="5 6">Am2</strain>
    </source>
</reference>
<dbReference type="Proteomes" id="UP001304970">
    <property type="component" value="Chromosome"/>
</dbReference>
<dbReference type="SMART" id="SM00248">
    <property type="entry name" value="ANK"/>
    <property type="match status" value="9"/>
</dbReference>
<dbReference type="InterPro" id="IPR051165">
    <property type="entry name" value="Multifunctional_ANK_Repeat"/>
</dbReference>
<protein>
    <recommendedName>
        <fullName evidence="7">Ankyrin repeat domain-containing protein</fullName>
    </recommendedName>
</protein>
<organism evidence="5 6">
    <name type="scientific">Methanolapillus ohkumae</name>
    <dbReference type="NCBI Taxonomy" id="3028298"/>
    <lineage>
        <taxon>Archaea</taxon>
        <taxon>Methanobacteriati</taxon>
        <taxon>Methanobacteriota</taxon>
        <taxon>Stenosarchaea group</taxon>
        <taxon>Methanomicrobia</taxon>
        <taxon>Methanosarcinales</taxon>
        <taxon>Methanosarcinaceae</taxon>
        <taxon>Methanolapillus</taxon>
    </lineage>
</organism>
<dbReference type="Pfam" id="PF00023">
    <property type="entry name" value="Ank"/>
    <property type="match status" value="1"/>
</dbReference>
<feature type="coiled-coil region" evidence="4">
    <location>
        <begin position="161"/>
        <end position="200"/>
    </location>
</feature>
<dbReference type="PROSITE" id="PS50088">
    <property type="entry name" value="ANK_REPEAT"/>
    <property type="match status" value="1"/>
</dbReference>
<evidence type="ECO:0000313" key="5">
    <source>
        <dbReference type="EMBL" id="WNY27028.1"/>
    </source>
</evidence>
<keyword evidence="6" id="KW-1185">Reference proteome</keyword>
<evidence type="ECO:0000313" key="6">
    <source>
        <dbReference type="Proteomes" id="UP001304970"/>
    </source>
</evidence>
<sequence>MNFRALAGAYQNNASHDEIMQFYTKYMAENPIDDDSGNTLLHAAAYHADMQAVTLLLDAGYDPAVKNNKEENALTQLAAIRPSYFYQPNPGDIYQTAGCLLAKNPHLCRGNKCYLIAAKDGNGEFVKALFDNGVKITGTDDSGNNGLHLLFSCLYNPMNDLRLAQKRLEDAQSSNNQAAADVAQKNVADYQKKLDTVMDNVFMVAKAFLGAGVDPEDKNEMLETAHVLAQRQGATLIGALLKGEISGDEPADDPNAKLRAATGGRTLHKAIGDVEALKAIVALGADVNGVDDIYGYGEGTPLAAACFDFDELSIQTLLELGADPNFKAGDGRSALAWLFVRNIPMSKDKVNTAKIIGSMVEKGLDINGNVNDRSDTLLLLACASENGDHPADCTVEKSVTFRLSVILEALKKGADVNQQNLAGQTPLMISCLGERHFKEAPKAQLLFLEKNAALDLRDKNGNTALIYAAQNTNQALSKELAEMLFEFGDPVPDAVNNAGKTALDYATEKNNEMLVKFLLSNM</sequence>
<evidence type="ECO:0000256" key="2">
    <source>
        <dbReference type="ARBA" id="ARBA00023043"/>
    </source>
</evidence>
<dbReference type="SUPFAM" id="SSF48403">
    <property type="entry name" value="Ankyrin repeat"/>
    <property type="match status" value="2"/>
</dbReference>
<keyword evidence="1" id="KW-0677">Repeat</keyword>
<dbReference type="AlphaFoldDB" id="A0AA96V6H5"/>
<keyword evidence="2 3" id="KW-0040">ANK repeat</keyword>
<dbReference type="GeneID" id="89228230"/>
<keyword evidence="4" id="KW-0175">Coiled coil</keyword>
<dbReference type="PROSITE" id="PS50297">
    <property type="entry name" value="ANK_REP_REGION"/>
    <property type="match status" value="1"/>
</dbReference>
<evidence type="ECO:0000256" key="1">
    <source>
        <dbReference type="ARBA" id="ARBA00022737"/>
    </source>
</evidence>
<dbReference type="InterPro" id="IPR002110">
    <property type="entry name" value="Ankyrin_rpt"/>
</dbReference>
<dbReference type="InterPro" id="IPR036770">
    <property type="entry name" value="Ankyrin_rpt-contain_sf"/>
</dbReference>
<dbReference type="Gene3D" id="1.25.40.20">
    <property type="entry name" value="Ankyrin repeat-containing domain"/>
    <property type="match status" value="3"/>
</dbReference>